<gene>
    <name evidence="18" type="primary">ORF125288</name>
    <name evidence="17" type="synonym">ORF125273</name>
</gene>
<comment type="catalytic activity">
    <reaction evidence="12">
        <text>pyridoxamine + ATP = pyridoxamine 5'-phosphate + ADP + H(+)</text>
        <dbReference type="Rhea" id="RHEA:25104"/>
        <dbReference type="ChEBI" id="CHEBI:15378"/>
        <dbReference type="ChEBI" id="CHEBI:30616"/>
        <dbReference type="ChEBI" id="CHEBI:57761"/>
        <dbReference type="ChEBI" id="CHEBI:58451"/>
        <dbReference type="ChEBI" id="CHEBI:456216"/>
        <dbReference type="EC" id="2.7.1.35"/>
    </reaction>
    <physiologicalReaction direction="left-to-right" evidence="12">
        <dbReference type="Rhea" id="RHEA:25105"/>
    </physiologicalReaction>
</comment>
<keyword evidence="8" id="KW-0547">Nucleotide-binding</keyword>
<keyword evidence="7" id="KW-0808">Transferase</keyword>
<keyword evidence="15" id="KW-0472">Membrane</keyword>
<feature type="transmembrane region" description="Helical" evidence="15">
    <location>
        <begin position="177"/>
        <end position="199"/>
    </location>
</feature>
<evidence type="ECO:0000256" key="11">
    <source>
        <dbReference type="ARBA" id="ARBA00032808"/>
    </source>
</evidence>
<evidence type="ECO:0000256" key="14">
    <source>
        <dbReference type="ARBA" id="ARBA00048524"/>
    </source>
</evidence>
<comment type="pathway">
    <text evidence="1">Cofactor metabolism; pyridoxal 5'-phosphate salvage; pyridoxamine 5'-phosphate from pyridoxamine: step 1/1.</text>
</comment>
<evidence type="ECO:0000256" key="9">
    <source>
        <dbReference type="ARBA" id="ARBA00022777"/>
    </source>
</evidence>
<dbReference type="PANTHER" id="PTHR10534">
    <property type="entry name" value="PYRIDOXAL KINASE"/>
    <property type="match status" value="1"/>
</dbReference>
<comment type="pathway">
    <text evidence="2">Cofactor metabolism; pyridoxal 5'-phosphate salvage; pyridoxine 5'-phosphate from pyridoxine: step 1/1.</text>
</comment>
<sequence length="300" mass="33034">MAGSDKRVLSIQSTVVFGYVGNKSATFPLQLHGYDVSAINSVQFSNHTGYGKWKGQVLDAQDVADLFEGLRINHLLNFSYVLTGYIRSESFLQKVGDAIKEMKSKNSNLIYVCDPVMGDNGALYVNEKLVPVYRTAIVEQADIITPNQFELELLTQLPVRTEQEAFAAINKLHDRGVGIVVLTSSSLLGSDLLLCLASIKKDGVIKQYRLKIPVIGCTFVGTGDLFASCLLVFMDKDKDLKTALEKTVSVLQKVISRTVEHAQGLAGPGVKPNMEQMEIRLVQSKADIENPEVNFFAEEI</sequence>
<evidence type="ECO:0000256" key="3">
    <source>
        <dbReference type="ARBA" id="ARBA00005210"/>
    </source>
</evidence>
<organism evidence="18">
    <name type="scientific">Arion vulgaris</name>
    <dbReference type="NCBI Taxonomy" id="1028688"/>
    <lineage>
        <taxon>Eukaryota</taxon>
        <taxon>Metazoa</taxon>
        <taxon>Spiralia</taxon>
        <taxon>Lophotrochozoa</taxon>
        <taxon>Mollusca</taxon>
        <taxon>Gastropoda</taxon>
        <taxon>Heterobranchia</taxon>
        <taxon>Euthyneura</taxon>
        <taxon>Panpulmonata</taxon>
        <taxon>Eupulmonata</taxon>
        <taxon>Stylommatophora</taxon>
        <taxon>Helicina</taxon>
        <taxon>Arionoidea</taxon>
        <taxon>Arionidae</taxon>
        <taxon>Arion</taxon>
    </lineage>
</organism>
<proteinExistence type="inferred from homology"/>
<feature type="domain" description="Pyridoxamine kinase/Phosphomethylpyrimidine kinase" evidence="16">
    <location>
        <begin position="32"/>
        <end position="264"/>
    </location>
</feature>
<evidence type="ECO:0000256" key="1">
    <source>
        <dbReference type="ARBA" id="ARBA00004750"/>
    </source>
</evidence>
<dbReference type="EMBL" id="HACG01034422">
    <property type="protein sequence ID" value="CEK81287.1"/>
    <property type="molecule type" value="Transcribed_RNA"/>
</dbReference>
<dbReference type="NCBIfam" id="TIGR00687">
    <property type="entry name" value="pyridox_kin"/>
    <property type="match status" value="1"/>
</dbReference>
<dbReference type="CDD" id="cd01173">
    <property type="entry name" value="pyridoxal_pyridoxamine_kinase"/>
    <property type="match status" value="1"/>
</dbReference>
<evidence type="ECO:0000256" key="4">
    <source>
        <dbReference type="ARBA" id="ARBA00008805"/>
    </source>
</evidence>
<dbReference type="InterPro" id="IPR029056">
    <property type="entry name" value="Ribokinase-like"/>
</dbReference>
<dbReference type="Pfam" id="PF08543">
    <property type="entry name" value="Phos_pyr_kin"/>
    <property type="match status" value="1"/>
</dbReference>
<evidence type="ECO:0000256" key="5">
    <source>
        <dbReference type="ARBA" id="ARBA00012104"/>
    </source>
</evidence>
<dbReference type="UniPathway" id="UPA01068">
    <property type="reaction ID" value="UER00298"/>
</dbReference>
<dbReference type="InterPro" id="IPR013749">
    <property type="entry name" value="PM/HMP-P_kinase-1"/>
</dbReference>
<dbReference type="EC" id="2.7.1.35" evidence="5"/>
<evidence type="ECO:0000259" key="16">
    <source>
        <dbReference type="Pfam" id="PF08543"/>
    </source>
</evidence>
<comment type="similarity">
    <text evidence="4">Belongs to the pyridoxine kinase family.</text>
</comment>
<keyword evidence="15" id="KW-1133">Transmembrane helix</keyword>
<dbReference type="GO" id="GO:0009443">
    <property type="term" value="P:pyridoxal 5'-phosphate salvage"/>
    <property type="evidence" value="ECO:0007669"/>
    <property type="project" value="InterPro"/>
</dbReference>
<protein>
    <recommendedName>
        <fullName evidence="6">Pyridoxal kinase</fullName>
        <ecNumber evidence="5">2.7.1.35</ecNumber>
    </recommendedName>
    <alternativeName>
        <fullName evidence="11">Pyridoxine kinase</fullName>
    </alternativeName>
</protein>
<evidence type="ECO:0000256" key="8">
    <source>
        <dbReference type="ARBA" id="ARBA00022741"/>
    </source>
</evidence>
<accession>A0A0B7AL36</accession>
<evidence type="ECO:0000256" key="10">
    <source>
        <dbReference type="ARBA" id="ARBA00022840"/>
    </source>
</evidence>
<keyword evidence="15" id="KW-0812">Transmembrane</keyword>
<dbReference type="PANTHER" id="PTHR10534:SF2">
    <property type="entry name" value="PYRIDOXAL KINASE"/>
    <property type="match status" value="1"/>
</dbReference>
<dbReference type="Gene3D" id="3.40.1190.20">
    <property type="match status" value="1"/>
</dbReference>
<keyword evidence="9" id="KW-0418">Kinase</keyword>
<reference evidence="18" key="1">
    <citation type="submission" date="2014-12" db="EMBL/GenBank/DDBJ databases">
        <title>Insight into the proteome of Arion vulgaris.</title>
        <authorList>
            <person name="Aradska J."/>
            <person name="Bulat T."/>
            <person name="Smidak R."/>
            <person name="Sarate P."/>
            <person name="Gangsoo J."/>
            <person name="Sialana F."/>
            <person name="Bilban M."/>
            <person name="Lubec G."/>
        </authorList>
    </citation>
    <scope>NUCLEOTIDE SEQUENCE</scope>
    <source>
        <tissue evidence="18">Skin</tissue>
    </source>
</reference>
<comment type="catalytic activity">
    <reaction evidence="13">
        <text>pyridoxal + ATP = pyridoxal 5'-phosphate + ADP + H(+)</text>
        <dbReference type="Rhea" id="RHEA:10224"/>
        <dbReference type="ChEBI" id="CHEBI:15378"/>
        <dbReference type="ChEBI" id="CHEBI:17310"/>
        <dbReference type="ChEBI" id="CHEBI:30616"/>
        <dbReference type="ChEBI" id="CHEBI:456216"/>
        <dbReference type="ChEBI" id="CHEBI:597326"/>
        <dbReference type="EC" id="2.7.1.35"/>
    </reaction>
    <physiologicalReaction direction="left-to-right" evidence="13">
        <dbReference type="Rhea" id="RHEA:10225"/>
    </physiologicalReaction>
</comment>
<evidence type="ECO:0000256" key="12">
    <source>
        <dbReference type="ARBA" id="ARBA00047310"/>
    </source>
</evidence>
<dbReference type="GO" id="GO:0005829">
    <property type="term" value="C:cytosol"/>
    <property type="evidence" value="ECO:0007669"/>
    <property type="project" value="TreeGrafter"/>
</dbReference>
<evidence type="ECO:0000256" key="6">
    <source>
        <dbReference type="ARBA" id="ARBA00018134"/>
    </source>
</evidence>
<evidence type="ECO:0000256" key="7">
    <source>
        <dbReference type="ARBA" id="ARBA00022679"/>
    </source>
</evidence>
<dbReference type="InterPro" id="IPR004625">
    <property type="entry name" value="PyrdxlKinase"/>
</dbReference>
<dbReference type="EMBL" id="HACG01034419">
    <property type="protein sequence ID" value="CEK81284.1"/>
    <property type="molecule type" value="Transcribed_RNA"/>
</dbReference>
<name>A0A0B7AL36_9EUPU</name>
<evidence type="ECO:0000256" key="2">
    <source>
        <dbReference type="ARBA" id="ARBA00004835"/>
    </source>
</evidence>
<dbReference type="GO" id="GO:0008478">
    <property type="term" value="F:pyridoxal kinase activity"/>
    <property type="evidence" value="ECO:0007669"/>
    <property type="project" value="UniProtKB-EC"/>
</dbReference>
<dbReference type="GO" id="GO:0005524">
    <property type="term" value="F:ATP binding"/>
    <property type="evidence" value="ECO:0007669"/>
    <property type="project" value="UniProtKB-KW"/>
</dbReference>
<keyword evidence="10" id="KW-0067">ATP-binding</keyword>
<comment type="catalytic activity">
    <reaction evidence="14">
        <text>pyridoxine + ATP = pyridoxine 5'-phosphate + ADP + H(+)</text>
        <dbReference type="Rhea" id="RHEA:25108"/>
        <dbReference type="ChEBI" id="CHEBI:15378"/>
        <dbReference type="ChEBI" id="CHEBI:16709"/>
        <dbReference type="ChEBI" id="CHEBI:30616"/>
        <dbReference type="ChEBI" id="CHEBI:58589"/>
        <dbReference type="ChEBI" id="CHEBI:456216"/>
        <dbReference type="EC" id="2.7.1.35"/>
    </reaction>
    <physiologicalReaction direction="left-to-right" evidence="14">
        <dbReference type="Rhea" id="RHEA:25109"/>
    </physiologicalReaction>
</comment>
<dbReference type="AlphaFoldDB" id="A0A0B7AL36"/>
<evidence type="ECO:0000313" key="17">
    <source>
        <dbReference type="EMBL" id="CEK81284.1"/>
    </source>
</evidence>
<dbReference type="SUPFAM" id="SSF53613">
    <property type="entry name" value="Ribokinase-like"/>
    <property type="match status" value="1"/>
</dbReference>
<evidence type="ECO:0000256" key="15">
    <source>
        <dbReference type="SAM" id="Phobius"/>
    </source>
</evidence>
<evidence type="ECO:0000256" key="13">
    <source>
        <dbReference type="ARBA" id="ARBA00047377"/>
    </source>
</evidence>
<comment type="pathway">
    <text evidence="3">Cofactor metabolism; pyridoxal 5'-phosphate salvage; pyridoxal 5'-phosphate from pyridoxal: step 1/1.</text>
</comment>
<evidence type="ECO:0000313" key="18">
    <source>
        <dbReference type="EMBL" id="CEK81287.1"/>
    </source>
</evidence>
<feature type="transmembrane region" description="Helical" evidence="15">
    <location>
        <begin position="211"/>
        <end position="233"/>
    </location>
</feature>